<feature type="transmembrane region" description="Helical" evidence="10">
    <location>
        <begin position="160"/>
        <end position="180"/>
    </location>
</feature>
<feature type="transmembrane region" description="Helical" evidence="10">
    <location>
        <begin position="21"/>
        <end position="42"/>
    </location>
</feature>
<dbReference type="InterPro" id="IPR027417">
    <property type="entry name" value="P-loop_NTPase"/>
</dbReference>
<feature type="domain" description="ABC transmembrane type-1" evidence="12">
    <location>
        <begin position="627"/>
        <end position="914"/>
    </location>
</feature>
<evidence type="ECO:0000256" key="2">
    <source>
        <dbReference type="ARBA" id="ARBA00022448"/>
    </source>
</evidence>
<dbReference type="RefSeq" id="WP_123197274.1">
    <property type="nucleotide sequence ID" value="NZ_QICB01000001.1"/>
</dbReference>
<dbReference type="InterPro" id="IPR003439">
    <property type="entry name" value="ABC_transporter-like_ATP-bd"/>
</dbReference>
<feature type="domain" description="ABC transmembrane type-1" evidence="12">
    <location>
        <begin position="18"/>
        <end position="301"/>
    </location>
</feature>
<keyword evidence="6 13" id="KW-0067">ATP-binding</keyword>
<evidence type="ECO:0000256" key="3">
    <source>
        <dbReference type="ARBA" id="ARBA00022475"/>
    </source>
</evidence>
<proteinExistence type="predicted"/>
<dbReference type="GO" id="GO:0005886">
    <property type="term" value="C:plasma membrane"/>
    <property type="evidence" value="ECO:0007669"/>
    <property type="project" value="UniProtKB-SubCell"/>
</dbReference>
<dbReference type="GO" id="GO:0140359">
    <property type="term" value="F:ABC-type transporter activity"/>
    <property type="evidence" value="ECO:0007669"/>
    <property type="project" value="InterPro"/>
</dbReference>
<evidence type="ECO:0000259" key="12">
    <source>
        <dbReference type="PROSITE" id="PS50929"/>
    </source>
</evidence>
<feature type="transmembrane region" description="Helical" evidence="10">
    <location>
        <begin position="852"/>
        <end position="873"/>
    </location>
</feature>
<dbReference type="Pfam" id="PF00005">
    <property type="entry name" value="ABC_tran"/>
    <property type="match status" value="2"/>
</dbReference>
<dbReference type="InterPro" id="IPR003593">
    <property type="entry name" value="AAA+_ATPase"/>
</dbReference>
<dbReference type="Proteomes" id="UP000267368">
    <property type="component" value="Unassembled WGS sequence"/>
</dbReference>
<dbReference type="InterPro" id="IPR039421">
    <property type="entry name" value="Type_1_exporter"/>
</dbReference>
<keyword evidence="8 10" id="KW-0472">Membrane</keyword>
<comment type="caution">
    <text evidence="13">The sequence shown here is derived from an EMBL/GenBank/DDBJ whole genome shotgun (WGS) entry which is preliminary data.</text>
</comment>
<keyword evidence="3" id="KW-1003">Cell membrane</keyword>
<feature type="region of interest" description="Disordered" evidence="9">
    <location>
        <begin position="586"/>
        <end position="610"/>
    </location>
</feature>
<dbReference type="SMART" id="SM00382">
    <property type="entry name" value="AAA"/>
    <property type="match status" value="2"/>
</dbReference>
<dbReference type="InterPro" id="IPR036640">
    <property type="entry name" value="ABC1_TM_sf"/>
</dbReference>
<evidence type="ECO:0000256" key="8">
    <source>
        <dbReference type="ARBA" id="ARBA00023136"/>
    </source>
</evidence>
<dbReference type="SUPFAM" id="SSF52540">
    <property type="entry name" value="P-loop containing nucleoside triphosphate hydrolases"/>
    <property type="match status" value="2"/>
</dbReference>
<keyword evidence="7 10" id="KW-1133">Transmembrane helix</keyword>
<evidence type="ECO:0000256" key="4">
    <source>
        <dbReference type="ARBA" id="ARBA00022692"/>
    </source>
</evidence>
<dbReference type="GO" id="GO:0005524">
    <property type="term" value="F:ATP binding"/>
    <property type="evidence" value="ECO:0007669"/>
    <property type="project" value="UniProtKB-KW"/>
</dbReference>
<keyword evidence="2" id="KW-0813">Transport</keyword>
<evidence type="ECO:0000256" key="7">
    <source>
        <dbReference type="ARBA" id="ARBA00022989"/>
    </source>
</evidence>
<evidence type="ECO:0000313" key="13">
    <source>
        <dbReference type="EMBL" id="RNL21432.1"/>
    </source>
</evidence>
<protein>
    <submittedName>
        <fullName evidence="13">Cysteine ABC transporter ATP-binding protein</fullName>
    </submittedName>
</protein>
<dbReference type="Gene3D" id="1.20.1560.10">
    <property type="entry name" value="ABC transporter type 1, transmembrane domain"/>
    <property type="match status" value="2"/>
</dbReference>
<evidence type="ECO:0000256" key="6">
    <source>
        <dbReference type="ARBA" id="ARBA00022840"/>
    </source>
</evidence>
<evidence type="ECO:0000259" key="11">
    <source>
        <dbReference type="PROSITE" id="PS50893"/>
    </source>
</evidence>
<dbReference type="PROSITE" id="PS00211">
    <property type="entry name" value="ABC_TRANSPORTER_1"/>
    <property type="match status" value="2"/>
</dbReference>
<organism evidence="13 14">
    <name type="scientific">Slackia faecicanis</name>
    <dbReference type="NCBI Taxonomy" id="255723"/>
    <lineage>
        <taxon>Bacteria</taxon>
        <taxon>Bacillati</taxon>
        <taxon>Actinomycetota</taxon>
        <taxon>Coriobacteriia</taxon>
        <taxon>Eggerthellales</taxon>
        <taxon>Eggerthellaceae</taxon>
        <taxon>Slackia</taxon>
    </lineage>
</organism>
<dbReference type="InterPro" id="IPR011527">
    <property type="entry name" value="ABC1_TM_dom"/>
</dbReference>
<dbReference type="AlphaFoldDB" id="A0A3N0AHA2"/>
<dbReference type="OrthoDB" id="9806127at2"/>
<feature type="domain" description="ABC transporter" evidence="11">
    <location>
        <begin position="332"/>
        <end position="565"/>
    </location>
</feature>
<accession>A0A3N0AHA2</accession>
<dbReference type="PROSITE" id="PS50929">
    <property type="entry name" value="ABC_TM1F"/>
    <property type="match status" value="2"/>
</dbReference>
<evidence type="ECO:0000313" key="14">
    <source>
        <dbReference type="Proteomes" id="UP000267368"/>
    </source>
</evidence>
<feature type="transmembrane region" description="Helical" evidence="10">
    <location>
        <begin position="270"/>
        <end position="287"/>
    </location>
</feature>
<feature type="transmembrane region" description="Helical" evidence="10">
    <location>
        <begin position="54"/>
        <end position="72"/>
    </location>
</feature>
<keyword evidence="14" id="KW-1185">Reference proteome</keyword>
<dbReference type="SUPFAM" id="SSF90123">
    <property type="entry name" value="ABC transporter transmembrane region"/>
    <property type="match status" value="2"/>
</dbReference>
<evidence type="ECO:0000256" key="1">
    <source>
        <dbReference type="ARBA" id="ARBA00004651"/>
    </source>
</evidence>
<dbReference type="PANTHER" id="PTHR24221:SF590">
    <property type="entry name" value="COMPONENT LINKED WITH THE ASSEMBLY OF CYTOCHROME' TRANSPORT TRANSMEMBRANE ATP-BINDING PROTEIN ABC TRANSPORTER CYDD-RELATED"/>
    <property type="match status" value="1"/>
</dbReference>
<keyword evidence="5" id="KW-0547">Nucleotide-binding</keyword>
<dbReference type="PROSITE" id="PS50893">
    <property type="entry name" value="ABC_TRANSPORTER_2"/>
    <property type="match status" value="2"/>
</dbReference>
<feature type="transmembrane region" description="Helical" evidence="10">
    <location>
        <begin position="740"/>
        <end position="764"/>
    </location>
</feature>
<name>A0A3N0AHA2_9ACTN</name>
<dbReference type="EMBL" id="QICB01000001">
    <property type="protein sequence ID" value="RNL21432.1"/>
    <property type="molecule type" value="Genomic_DNA"/>
</dbReference>
<dbReference type="CDD" id="cd18781">
    <property type="entry name" value="ABC_6TM_AarD_CydDC_like"/>
    <property type="match status" value="1"/>
</dbReference>
<feature type="transmembrane region" description="Helical" evidence="10">
    <location>
        <begin position="243"/>
        <end position="264"/>
    </location>
</feature>
<dbReference type="InterPro" id="IPR017871">
    <property type="entry name" value="ABC_transporter-like_CS"/>
</dbReference>
<dbReference type="Pfam" id="PF00664">
    <property type="entry name" value="ABC_membrane"/>
    <property type="match status" value="2"/>
</dbReference>
<feature type="domain" description="ABC transporter" evidence="11">
    <location>
        <begin position="947"/>
        <end position="1159"/>
    </location>
</feature>
<keyword evidence="4 10" id="KW-0812">Transmembrane</keyword>
<feature type="transmembrane region" description="Helical" evidence="10">
    <location>
        <begin position="885"/>
        <end position="906"/>
    </location>
</feature>
<feature type="transmembrane region" description="Helical" evidence="10">
    <location>
        <begin position="651"/>
        <end position="680"/>
    </location>
</feature>
<dbReference type="FunFam" id="3.40.50.300:FF:000854">
    <property type="entry name" value="Multidrug ABC transporter ATP-binding protein"/>
    <property type="match status" value="1"/>
</dbReference>
<evidence type="ECO:0000256" key="9">
    <source>
        <dbReference type="SAM" id="MobiDB-lite"/>
    </source>
</evidence>
<gene>
    <name evidence="13" type="ORF">DMP07_00865</name>
</gene>
<feature type="transmembrane region" description="Helical" evidence="10">
    <location>
        <begin position="137"/>
        <end position="154"/>
    </location>
</feature>
<evidence type="ECO:0000256" key="5">
    <source>
        <dbReference type="ARBA" id="ARBA00022741"/>
    </source>
</evidence>
<dbReference type="PANTHER" id="PTHR24221">
    <property type="entry name" value="ATP-BINDING CASSETTE SUB-FAMILY B"/>
    <property type="match status" value="1"/>
</dbReference>
<reference evidence="14" key="1">
    <citation type="submission" date="2018-05" db="EMBL/GenBank/DDBJ databases">
        <title>Genome Sequencing of selected type strains of the family Eggerthellaceae.</title>
        <authorList>
            <person name="Danylec N."/>
            <person name="Stoll D.A."/>
            <person name="Doetsch A."/>
            <person name="Huch M."/>
        </authorList>
    </citation>
    <scope>NUCLEOTIDE SEQUENCE [LARGE SCALE GENOMIC DNA]</scope>
    <source>
        <strain evidence="14">DSM 17537</strain>
    </source>
</reference>
<feature type="transmembrane region" description="Helical" evidence="10">
    <location>
        <begin position="770"/>
        <end position="789"/>
    </location>
</feature>
<feature type="compositionally biased region" description="Basic and acidic residues" evidence="9">
    <location>
        <begin position="594"/>
        <end position="605"/>
    </location>
</feature>
<feature type="transmembrane region" description="Helical" evidence="10">
    <location>
        <begin position="618"/>
        <end position="645"/>
    </location>
</feature>
<comment type="subcellular location">
    <subcellularLocation>
        <location evidence="1">Cell membrane</location>
        <topology evidence="1">Multi-pass membrane protein</topology>
    </subcellularLocation>
</comment>
<sequence>MFDRRLLAMVPAAKRPIAASVVLQWTALLANVALFIAAGRFFGLMLEREADARALASFVVVGLFAIVVRFLCQAAAVRAGAKAADRAKRVVRRRVYDKLVALGPGYRENVSTAAAVQVCVEGAEQLESYFGSYLPQLFYAVLAPATLFVCLAPLSLPAAAVLLACVPLIPVSIVAVQKIAKRTMGRYWGSYIDLGASFLENVQGLTTLKIFSADGRAHEAMNRQAEGFRRATMRLLRMQLNSITVMDLFAFGGAAAGIACAVWQYSHGAIAFSSAFSIVFLSAEFFLPLRTLGSFFHTAMGGMAVADKMFSILDAPEPPYAAAEIPADAADVRCEGIGYSYDGSRFVLSDVDFHATRGSFVGVVGPSGSGKSTLAGVLAGSNRAFEGTVRIGGVDVGKASAASLSRAVTYVSFSSRLFAGTIAENLRLADPDADDEALWNALERCRLADFVRSLGGLDAVVGPDAADLSGGQRQRLVLARALLHDSSVYIFDEVTSNIDVRSEHAIMDVIGDLAREKTVVVISHRLAALRHAARIYVLDDGRVAQVGTHDELAAADGCYAGMWSEQEKLERFAENACGDDACECASPSRVGPGQRDRANGREKPGASKPRSKASVMMGLVGLVGSLAFVMFLAVVLGILGFLAAIGLTVFAAAALLAAAGFPMGAPAGAFVAAAGICAVVRGPLRYGEQLCNHYLAFKVLADVRDKVFARLRVLAPAKLEGRDKGDLVSLVTSDVELLEVFFAHTLSPVAIAAVVSAAMVAFIASLSPMLGVFAACAYLTVGAAIPFAASKAAGGLGRKVRDGMGCLNSFVLESLRGLRETLQFAGQDARARDLDARMDEVGRDAMRLKKRASLAFAGTGATVLAFDIAMIAMSSGLVMQGSAPFAAAVLASAALMSSFGPVIALADLGSTLQGTLAAGARVLDLMGERPETPDVLEGERLEGFSGARVRALDFSYDGRSVLEGVDFSIACGSVVQITGKSGSGKSTLLKLMMRFWDPDSGSIEISGENIAEATTESLRGIEGLMTQETHLFTGTVRDNVALSDPDVDDEAVLAALDKAALGQTVARLPNGLDTQVGELGASFSGGERQRLGLARLFLSDAALMLLDEPTSNLDSLNEAAVLRALVENRGDRTVVLVSHRPSAAFFADASYSVERGMVS</sequence>
<dbReference type="Gene3D" id="3.40.50.300">
    <property type="entry name" value="P-loop containing nucleotide triphosphate hydrolases"/>
    <property type="match status" value="2"/>
</dbReference>
<dbReference type="GO" id="GO:0016887">
    <property type="term" value="F:ATP hydrolysis activity"/>
    <property type="evidence" value="ECO:0007669"/>
    <property type="project" value="InterPro"/>
</dbReference>
<evidence type="ECO:0000256" key="10">
    <source>
        <dbReference type="SAM" id="Phobius"/>
    </source>
</evidence>